<feature type="domain" description="AAA" evidence="1">
    <location>
        <begin position="137"/>
        <end position="296"/>
    </location>
</feature>
<dbReference type="PANTHER" id="PTHR43384">
    <property type="entry name" value="SEPTUM SITE-DETERMINING PROTEIN MIND HOMOLOG, CHLOROPLASTIC-RELATED"/>
    <property type="match status" value="1"/>
</dbReference>
<evidence type="ECO:0000259" key="1">
    <source>
        <dbReference type="Pfam" id="PF13614"/>
    </source>
</evidence>
<dbReference type="Pfam" id="PF13614">
    <property type="entry name" value="AAA_31"/>
    <property type="match status" value="1"/>
</dbReference>
<organism evidence="2 3">
    <name type="scientific">Candidatus Methylobacter oryzae</name>
    <dbReference type="NCBI Taxonomy" id="2497749"/>
    <lineage>
        <taxon>Bacteria</taxon>
        <taxon>Pseudomonadati</taxon>
        <taxon>Pseudomonadota</taxon>
        <taxon>Gammaproteobacteria</taxon>
        <taxon>Methylococcales</taxon>
        <taxon>Methylococcaceae</taxon>
        <taxon>Methylobacter</taxon>
    </lineage>
</organism>
<protein>
    <submittedName>
        <fullName evidence="2">AAA family ATPase</fullName>
    </submittedName>
</protein>
<evidence type="ECO:0000313" key="2">
    <source>
        <dbReference type="EMBL" id="TRW89689.1"/>
    </source>
</evidence>
<reference evidence="2 3" key="1">
    <citation type="journal article" date="2019" name="Antonie Van Leeuwenhoek">
        <title>Description of 'Ca. Methylobacter oryzae' KRF1, a novel species from the environmentally important Methylobacter clade 2.</title>
        <authorList>
            <person name="Khatri K."/>
            <person name="Mohite J.A."/>
            <person name="Pandit P.S."/>
            <person name="Bahulikar R."/>
            <person name="Rahalkar M.C."/>
        </authorList>
    </citation>
    <scope>NUCLEOTIDE SEQUENCE [LARGE SCALE GENOMIC DNA]</scope>
    <source>
        <strain evidence="2 3">KRF1</strain>
    </source>
</reference>
<dbReference type="RefSeq" id="WP_143733376.1">
    <property type="nucleotide sequence ID" value="NZ_RYFG02000121.1"/>
</dbReference>
<dbReference type="Gene3D" id="3.40.50.300">
    <property type="entry name" value="P-loop containing nucleotide triphosphate hydrolases"/>
    <property type="match status" value="1"/>
</dbReference>
<dbReference type="EMBL" id="RYFG02000121">
    <property type="protein sequence ID" value="TRW89689.1"/>
    <property type="molecule type" value="Genomic_DNA"/>
</dbReference>
<dbReference type="Proteomes" id="UP000733744">
    <property type="component" value="Unassembled WGS sequence"/>
</dbReference>
<gene>
    <name evidence="2" type="ORF">EKO24_021825</name>
</gene>
<dbReference type="InterPro" id="IPR027417">
    <property type="entry name" value="P-loop_NTPase"/>
</dbReference>
<dbReference type="PANTHER" id="PTHR43384:SF13">
    <property type="entry name" value="SLR0110 PROTEIN"/>
    <property type="match status" value="1"/>
</dbReference>
<comment type="caution">
    <text evidence="2">The sequence shown here is derived from an EMBL/GenBank/DDBJ whole genome shotgun (WGS) entry which is preliminary data.</text>
</comment>
<dbReference type="SUPFAM" id="SSF52540">
    <property type="entry name" value="P-loop containing nucleoside triphosphate hydrolases"/>
    <property type="match status" value="1"/>
</dbReference>
<keyword evidence="3" id="KW-1185">Reference proteome</keyword>
<dbReference type="InterPro" id="IPR025669">
    <property type="entry name" value="AAA_dom"/>
</dbReference>
<name>A0ABY3C4P0_9GAMM</name>
<dbReference type="InterPro" id="IPR050625">
    <property type="entry name" value="ParA/MinD_ATPase"/>
</dbReference>
<evidence type="ECO:0000313" key="3">
    <source>
        <dbReference type="Proteomes" id="UP000733744"/>
    </source>
</evidence>
<accession>A0ABY3C4P0</accession>
<proteinExistence type="predicted"/>
<sequence length="396" mass="43412">MNRTNQILLTGHSEANIAILQGMISQLPGVKAQSRILNGNAHEFLSGADLETDVLIHFLGPKAEMELEALAKQSKQACPVSLIVYDQGTAFDAPRLMRMAMQAGARDFIMGPQLVNDTLASVRKILKEDVNDHSSLTAVVNAKGGAGASTIACALAYSLAAQEDMKTLLLDMDLQFGTQCLRLGLDSPQNLVDALAAIESLDQTALLGYMAKHDSGLHVLNRPEREIVLPGEIDEKRLKRLLELALSCYEHLVVDLPRLIDPVFNLVLEQADHILVVMQQELFSVRDAQRMIQIITQDLGLPLERIVPVLNRYERHNNFGINDVERVLALSSSVVVVPNDYRTLHMASNLGVPIAEHAPNSAVTKTIRKLAGTLSGKRHEANQGMFRQVLKLFSGA</sequence>